<dbReference type="FunFam" id="1.10.630.10:FF:000069">
    <property type="entry name" value="Cytochrome P450, putative (Eurofung)"/>
    <property type="match status" value="1"/>
</dbReference>
<keyword evidence="16" id="KW-1185">Reference proteome</keyword>
<protein>
    <submittedName>
        <fullName evidence="15 17">Cytochrome P450, variant</fullName>
    </submittedName>
</protein>
<evidence type="ECO:0000256" key="7">
    <source>
        <dbReference type="ARBA" id="ARBA00022989"/>
    </source>
</evidence>
<keyword evidence="6 12" id="KW-0479">Metal-binding</keyword>
<evidence type="ECO:0000256" key="11">
    <source>
        <dbReference type="ARBA" id="ARBA00023136"/>
    </source>
</evidence>
<comment type="similarity">
    <text evidence="3 13">Belongs to the cytochrome P450 family.</text>
</comment>
<evidence type="ECO:0000256" key="14">
    <source>
        <dbReference type="SAM" id="Phobius"/>
    </source>
</evidence>
<evidence type="ECO:0000256" key="6">
    <source>
        <dbReference type="ARBA" id="ARBA00022723"/>
    </source>
</evidence>
<dbReference type="GeneID" id="54417998"/>
<dbReference type="Proteomes" id="UP000504638">
    <property type="component" value="Unplaced"/>
</dbReference>
<comment type="subcellular location">
    <subcellularLocation>
        <location evidence="2">Membrane</location>
        <topology evidence="2">Single-pass membrane protein</topology>
    </subcellularLocation>
</comment>
<feature type="binding site" description="axial binding residue" evidence="12">
    <location>
        <position position="454"/>
    </location>
    <ligand>
        <name>heme</name>
        <dbReference type="ChEBI" id="CHEBI:30413"/>
    </ligand>
    <ligandPart>
        <name>Fe</name>
        <dbReference type="ChEBI" id="CHEBI:18248"/>
    </ligandPart>
</feature>
<proteinExistence type="inferred from homology"/>
<dbReference type="OrthoDB" id="3945418at2759"/>
<evidence type="ECO:0000256" key="4">
    <source>
        <dbReference type="ARBA" id="ARBA00022617"/>
    </source>
</evidence>
<evidence type="ECO:0000313" key="16">
    <source>
        <dbReference type="Proteomes" id="UP000504638"/>
    </source>
</evidence>
<sequence>MDIIAELKRLPPAGVVVACVAVGWYLSLFVYRLHLHPLAKFPGPKLAALSKWYEFHYEVVQRGQFSRHISELHEKYGPVVRITPHELHVKDSSLWDTLYAKHPKTDKYAWMNGRFGNHGSIFTTSDQALHRLRRSALNPMFSKRAIGQFEPFVRGKVDFFCDRIAKYKGTGEVLAVNKLWNAYAGDVITEYSFGFNYDHLASEDFKETFHDAFMAVSEFGHIALQFPWVTPLLNMLPDDMVQKMNPPLEKLLQLQRDLQKTIFRIGQERDQMDKQPKQPTIFHEILQSDLPSQEKMLKRLGDEAQTIIGAGLTTTAWALTNIMYYVLADTQIHATLRKELHDAVPDLSSPDALSFQKLEQLPFLRACIREGIRLSHGVTARNPRVLSVPLTYDEWTIPPQTPVSMTITDVHFDPEIYPNPTEFVPDRWMSNPKAQDGNSLDRYFVAFGKGPRLCLGINLAYLELFTAIGSIFRRFRFELYETDLSDVIIVHDFFLPSPKLDSKGVRVKVVNVES</sequence>
<evidence type="ECO:0000256" key="2">
    <source>
        <dbReference type="ARBA" id="ARBA00004167"/>
    </source>
</evidence>
<feature type="transmembrane region" description="Helical" evidence="14">
    <location>
        <begin position="12"/>
        <end position="31"/>
    </location>
</feature>
<dbReference type="PANTHER" id="PTHR24305">
    <property type="entry name" value="CYTOCHROME P450"/>
    <property type="match status" value="1"/>
</dbReference>
<dbReference type="PRINTS" id="PR00463">
    <property type="entry name" value="EP450I"/>
</dbReference>
<dbReference type="InterPro" id="IPR050121">
    <property type="entry name" value="Cytochrome_P450_monoxygenase"/>
</dbReference>
<dbReference type="InterPro" id="IPR001128">
    <property type="entry name" value="Cyt_P450"/>
</dbReference>
<keyword evidence="11 14" id="KW-0472">Membrane</keyword>
<keyword evidence="10 13" id="KW-0503">Monooxygenase</keyword>
<gene>
    <name evidence="15 17" type="ORF">P152DRAFT_431884</name>
</gene>
<dbReference type="AlphaFoldDB" id="A0A6G1G8J5"/>
<keyword evidence="8 13" id="KW-0560">Oxidoreductase</keyword>
<name>A0A6G1G8J5_9PEZI</name>
<evidence type="ECO:0000256" key="1">
    <source>
        <dbReference type="ARBA" id="ARBA00001971"/>
    </source>
</evidence>
<keyword evidence="5 14" id="KW-0812">Transmembrane</keyword>
<evidence type="ECO:0000313" key="17">
    <source>
        <dbReference type="RefSeq" id="XP_033535810.1"/>
    </source>
</evidence>
<evidence type="ECO:0000313" key="15">
    <source>
        <dbReference type="EMBL" id="KAF1814179.1"/>
    </source>
</evidence>
<dbReference type="PRINTS" id="PR00385">
    <property type="entry name" value="P450"/>
</dbReference>
<reference evidence="17" key="2">
    <citation type="submission" date="2020-04" db="EMBL/GenBank/DDBJ databases">
        <authorList>
            <consortium name="NCBI Genome Project"/>
        </authorList>
    </citation>
    <scope>NUCLEOTIDE SEQUENCE</scope>
    <source>
        <strain evidence="17">CBS 781.70</strain>
    </source>
</reference>
<dbReference type="SUPFAM" id="SSF48264">
    <property type="entry name" value="Cytochrome P450"/>
    <property type="match status" value="1"/>
</dbReference>
<feature type="transmembrane region" description="Helical" evidence="14">
    <location>
        <begin position="306"/>
        <end position="327"/>
    </location>
</feature>
<evidence type="ECO:0000256" key="8">
    <source>
        <dbReference type="ARBA" id="ARBA00023002"/>
    </source>
</evidence>
<keyword evidence="7 14" id="KW-1133">Transmembrane helix</keyword>
<evidence type="ECO:0000256" key="3">
    <source>
        <dbReference type="ARBA" id="ARBA00010617"/>
    </source>
</evidence>
<keyword evidence="9 12" id="KW-0408">Iron</keyword>
<dbReference type="EMBL" id="ML975153">
    <property type="protein sequence ID" value="KAF1814179.1"/>
    <property type="molecule type" value="Genomic_DNA"/>
</dbReference>
<dbReference type="GO" id="GO:0016020">
    <property type="term" value="C:membrane"/>
    <property type="evidence" value="ECO:0007669"/>
    <property type="project" value="UniProtKB-SubCell"/>
</dbReference>
<dbReference type="PROSITE" id="PS00086">
    <property type="entry name" value="CYTOCHROME_P450"/>
    <property type="match status" value="1"/>
</dbReference>
<dbReference type="PANTHER" id="PTHR24305:SF231">
    <property type="entry name" value="P450, PUTATIVE (EUROFUNG)-RELATED"/>
    <property type="match status" value="1"/>
</dbReference>
<evidence type="ECO:0000256" key="12">
    <source>
        <dbReference type="PIRSR" id="PIRSR602401-1"/>
    </source>
</evidence>
<dbReference type="RefSeq" id="XP_033535810.1">
    <property type="nucleotide sequence ID" value="XM_033677428.1"/>
</dbReference>
<dbReference type="InterPro" id="IPR036396">
    <property type="entry name" value="Cyt_P450_sf"/>
</dbReference>
<dbReference type="GO" id="GO:0005506">
    <property type="term" value="F:iron ion binding"/>
    <property type="evidence" value="ECO:0007669"/>
    <property type="project" value="InterPro"/>
</dbReference>
<evidence type="ECO:0000256" key="13">
    <source>
        <dbReference type="RuleBase" id="RU000461"/>
    </source>
</evidence>
<accession>A0A6G1G8J5</accession>
<dbReference type="GO" id="GO:0020037">
    <property type="term" value="F:heme binding"/>
    <property type="evidence" value="ECO:0007669"/>
    <property type="project" value="InterPro"/>
</dbReference>
<evidence type="ECO:0000256" key="5">
    <source>
        <dbReference type="ARBA" id="ARBA00022692"/>
    </source>
</evidence>
<reference evidence="17" key="3">
    <citation type="submission" date="2025-04" db="UniProtKB">
        <authorList>
            <consortium name="RefSeq"/>
        </authorList>
    </citation>
    <scope>IDENTIFICATION</scope>
    <source>
        <strain evidence="17">CBS 781.70</strain>
    </source>
</reference>
<evidence type="ECO:0000256" key="10">
    <source>
        <dbReference type="ARBA" id="ARBA00023033"/>
    </source>
</evidence>
<keyword evidence="4 12" id="KW-0349">Heme</keyword>
<dbReference type="InterPro" id="IPR002401">
    <property type="entry name" value="Cyt_P450_E_grp-I"/>
</dbReference>
<dbReference type="GO" id="GO:0016705">
    <property type="term" value="F:oxidoreductase activity, acting on paired donors, with incorporation or reduction of molecular oxygen"/>
    <property type="evidence" value="ECO:0007669"/>
    <property type="project" value="InterPro"/>
</dbReference>
<organism evidence="15">
    <name type="scientific">Eremomyces bilateralis CBS 781.70</name>
    <dbReference type="NCBI Taxonomy" id="1392243"/>
    <lineage>
        <taxon>Eukaryota</taxon>
        <taxon>Fungi</taxon>
        <taxon>Dikarya</taxon>
        <taxon>Ascomycota</taxon>
        <taxon>Pezizomycotina</taxon>
        <taxon>Dothideomycetes</taxon>
        <taxon>Dothideomycetes incertae sedis</taxon>
        <taxon>Eremomycetales</taxon>
        <taxon>Eremomycetaceae</taxon>
        <taxon>Eremomyces</taxon>
    </lineage>
</organism>
<dbReference type="Gene3D" id="1.10.630.10">
    <property type="entry name" value="Cytochrome P450"/>
    <property type="match status" value="1"/>
</dbReference>
<comment type="cofactor">
    <cofactor evidence="1 12">
        <name>heme</name>
        <dbReference type="ChEBI" id="CHEBI:30413"/>
    </cofactor>
</comment>
<dbReference type="CDD" id="cd11062">
    <property type="entry name" value="CYP58-like"/>
    <property type="match status" value="1"/>
</dbReference>
<dbReference type="GO" id="GO:0004497">
    <property type="term" value="F:monooxygenase activity"/>
    <property type="evidence" value="ECO:0007669"/>
    <property type="project" value="UniProtKB-KW"/>
</dbReference>
<evidence type="ECO:0000256" key="9">
    <source>
        <dbReference type="ARBA" id="ARBA00023004"/>
    </source>
</evidence>
<dbReference type="InterPro" id="IPR017972">
    <property type="entry name" value="Cyt_P450_CS"/>
</dbReference>
<reference evidence="15 17" key="1">
    <citation type="submission" date="2020-01" db="EMBL/GenBank/DDBJ databases">
        <authorList>
            <consortium name="DOE Joint Genome Institute"/>
            <person name="Haridas S."/>
            <person name="Albert R."/>
            <person name="Binder M."/>
            <person name="Bloem J."/>
            <person name="Labutti K."/>
            <person name="Salamov A."/>
            <person name="Andreopoulos B."/>
            <person name="Baker S.E."/>
            <person name="Barry K."/>
            <person name="Bills G."/>
            <person name="Bluhm B.H."/>
            <person name="Cannon C."/>
            <person name="Castanera R."/>
            <person name="Culley D.E."/>
            <person name="Daum C."/>
            <person name="Ezra D."/>
            <person name="Gonzalez J.B."/>
            <person name="Henrissat B."/>
            <person name="Kuo A."/>
            <person name="Liang C."/>
            <person name="Lipzen A."/>
            <person name="Lutzoni F."/>
            <person name="Magnuson J."/>
            <person name="Mondo S."/>
            <person name="Nolan M."/>
            <person name="Ohm R."/>
            <person name="Pangilinan J."/>
            <person name="Park H.-J."/>
            <person name="Ramirez L."/>
            <person name="Alfaro M."/>
            <person name="Sun H."/>
            <person name="Tritt A."/>
            <person name="Yoshinaga Y."/>
            <person name="Zwiers L.-H."/>
            <person name="Turgeon B.G."/>
            <person name="Goodwin S.B."/>
            <person name="Spatafora J.W."/>
            <person name="Crous P.W."/>
            <person name="Grigoriev I.V."/>
        </authorList>
    </citation>
    <scope>NUCLEOTIDE SEQUENCE</scope>
    <source>
        <strain evidence="15 17">CBS 781.70</strain>
    </source>
</reference>
<dbReference type="Pfam" id="PF00067">
    <property type="entry name" value="p450"/>
    <property type="match status" value="1"/>
</dbReference>